<evidence type="ECO:0000313" key="2">
    <source>
        <dbReference type="EMBL" id="CAB3995818.1"/>
    </source>
</evidence>
<feature type="region of interest" description="Disordered" evidence="1">
    <location>
        <begin position="62"/>
        <end position="95"/>
    </location>
</feature>
<name>A0A6S7GUY2_PARCT</name>
<sequence>MADPWTKCCQLGGQIELSSQNRQIASNSRKRSVFNCRGVHLPKLRRQELQFERFIYVSRDNKIMEEREKTEQNNRDQSHDQERTQPASSDTNLSDVVGQMPSRVANVACAAIQRRPTQTDQTFMTPQEIGLILRQIGDEMDKLASGGTGNRTEKRG</sequence>
<reference evidence="2" key="1">
    <citation type="submission" date="2020-04" db="EMBL/GenBank/DDBJ databases">
        <authorList>
            <person name="Alioto T."/>
            <person name="Alioto T."/>
            <person name="Gomez Garrido J."/>
        </authorList>
    </citation>
    <scope>NUCLEOTIDE SEQUENCE</scope>
    <source>
        <strain evidence="2">A484AB</strain>
    </source>
</reference>
<proteinExistence type="predicted"/>
<feature type="compositionally biased region" description="Basic and acidic residues" evidence="1">
    <location>
        <begin position="62"/>
        <end position="83"/>
    </location>
</feature>
<protein>
    <submittedName>
        <fullName evidence="2">Uncharacterized protein</fullName>
    </submittedName>
</protein>
<feature type="compositionally biased region" description="Polar residues" evidence="1">
    <location>
        <begin position="84"/>
        <end position="94"/>
    </location>
</feature>
<comment type="caution">
    <text evidence="2">The sequence shown here is derived from an EMBL/GenBank/DDBJ whole genome shotgun (WGS) entry which is preliminary data.</text>
</comment>
<evidence type="ECO:0000313" key="3">
    <source>
        <dbReference type="Proteomes" id="UP001152795"/>
    </source>
</evidence>
<evidence type="ECO:0000256" key="1">
    <source>
        <dbReference type="SAM" id="MobiDB-lite"/>
    </source>
</evidence>
<keyword evidence="3" id="KW-1185">Reference proteome</keyword>
<dbReference type="Proteomes" id="UP001152795">
    <property type="component" value="Unassembled WGS sequence"/>
</dbReference>
<dbReference type="EMBL" id="CACRXK020002736">
    <property type="protein sequence ID" value="CAB3995818.1"/>
    <property type="molecule type" value="Genomic_DNA"/>
</dbReference>
<dbReference type="AlphaFoldDB" id="A0A6S7GUY2"/>
<organism evidence="2 3">
    <name type="scientific">Paramuricea clavata</name>
    <name type="common">Red gorgonian</name>
    <name type="synonym">Violescent sea-whip</name>
    <dbReference type="NCBI Taxonomy" id="317549"/>
    <lineage>
        <taxon>Eukaryota</taxon>
        <taxon>Metazoa</taxon>
        <taxon>Cnidaria</taxon>
        <taxon>Anthozoa</taxon>
        <taxon>Octocorallia</taxon>
        <taxon>Malacalcyonacea</taxon>
        <taxon>Plexauridae</taxon>
        <taxon>Paramuricea</taxon>
    </lineage>
</organism>
<accession>A0A6S7GUY2</accession>
<gene>
    <name evidence="2" type="ORF">PACLA_8A055936</name>
</gene>